<reference evidence="3 4" key="1">
    <citation type="submission" date="2021-03" db="EMBL/GenBank/DDBJ databases">
        <authorList>
            <person name="Kanchanasin P."/>
            <person name="Saeng-In P."/>
            <person name="Phongsopitanun W."/>
            <person name="Yuki M."/>
            <person name="Kudo T."/>
            <person name="Ohkuma M."/>
            <person name="Tanasupawat S."/>
        </authorList>
    </citation>
    <scope>NUCLEOTIDE SEQUENCE [LARGE SCALE GENOMIC DNA]</scope>
    <source>
        <strain evidence="3 4">L46</strain>
    </source>
</reference>
<dbReference type="PANTHER" id="PTHR38113:SF2">
    <property type="entry name" value="DUF2293 DOMAIN-CONTAINING PROTEIN"/>
    <property type="match status" value="1"/>
</dbReference>
<feature type="compositionally biased region" description="Basic and acidic residues" evidence="1">
    <location>
        <begin position="251"/>
        <end position="269"/>
    </location>
</feature>
<dbReference type="Pfam" id="PF10056">
    <property type="entry name" value="DUF2293"/>
    <property type="match status" value="1"/>
</dbReference>
<dbReference type="PANTHER" id="PTHR38113">
    <property type="match status" value="1"/>
</dbReference>
<evidence type="ECO:0000313" key="4">
    <source>
        <dbReference type="Proteomes" id="UP000666915"/>
    </source>
</evidence>
<accession>A0ABS3QQ37</accession>
<protein>
    <submittedName>
        <fullName evidence="3">DUF2293 domain-containing protein</fullName>
    </submittedName>
</protein>
<keyword evidence="4" id="KW-1185">Reference proteome</keyword>
<name>A0ABS3QQ37_9ACTN</name>
<evidence type="ECO:0000256" key="1">
    <source>
        <dbReference type="SAM" id="MobiDB-lite"/>
    </source>
</evidence>
<evidence type="ECO:0000313" key="3">
    <source>
        <dbReference type="EMBL" id="MBO2435951.1"/>
    </source>
</evidence>
<feature type="domain" description="DUF2293" evidence="2">
    <location>
        <begin position="281"/>
        <end position="366"/>
    </location>
</feature>
<organism evidence="3 4">
    <name type="scientific">Actinomadura nitritigenes</name>
    <dbReference type="NCBI Taxonomy" id="134602"/>
    <lineage>
        <taxon>Bacteria</taxon>
        <taxon>Bacillati</taxon>
        <taxon>Actinomycetota</taxon>
        <taxon>Actinomycetes</taxon>
        <taxon>Streptosporangiales</taxon>
        <taxon>Thermomonosporaceae</taxon>
        <taxon>Actinomadura</taxon>
    </lineage>
</organism>
<dbReference type="EMBL" id="JAGEOK010000001">
    <property type="protein sequence ID" value="MBO2435951.1"/>
    <property type="molecule type" value="Genomic_DNA"/>
</dbReference>
<gene>
    <name evidence="3" type="ORF">J4557_00320</name>
</gene>
<comment type="caution">
    <text evidence="3">The sequence shown here is derived from an EMBL/GenBank/DDBJ whole genome shotgun (WGS) entry which is preliminary data.</text>
</comment>
<evidence type="ECO:0000259" key="2">
    <source>
        <dbReference type="Pfam" id="PF10056"/>
    </source>
</evidence>
<feature type="region of interest" description="Disordered" evidence="1">
    <location>
        <begin position="251"/>
        <end position="270"/>
    </location>
</feature>
<proteinExistence type="predicted"/>
<sequence>MQVGGYRPRGPIAWGAVSEVQGSRLARRVSDAAGELLKRSRAVAPVDVFVRLGWLRTATVDEWRQGRHDHLHAAMTVRPDRIAAALRALRAWAEANGLEPAETPYSAATRDHRELRFTAAGHDAAERDHRTHWLSPDLTPAQRERLAARQAKAPDITVLMPPGDWTCPGCRAPGGLQVAEDGAPLCLDCADLGHLVFLASGNAALSRRAKKESGLSAVVVEHNRRRKRYERRGVLVEEAALERAEEQCLADEDARARRRERDRERRAGQDADFQARMAAEIVRLFPGCPAGRAEEIARHAGLRGSGRVGRTAAGRDLDADAVTLAVIASIRHLDTGYDALLMAGVPRREARDRIRADVDAALAAWRRRP</sequence>
<dbReference type="Proteomes" id="UP000666915">
    <property type="component" value="Unassembled WGS sequence"/>
</dbReference>
<dbReference type="InterPro" id="IPR018744">
    <property type="entry name" value="DUF2293"/>
</dbReference>